<evidence type="ECO:0000313" key="4">
    <source>
        <dbReference type="Proteomes" id="UP000521943"/>
    </source>
</evidence>
<accession>A0A8H6I2Z7</accession>
<gene>
    <name evidence="3" type="ORF">DFP72DRAFT_809674</name>
</gene>
<dbReference type="EMBL" id="JACGCI010000024">
    <property type="protein sequence ID" value="KAF6757034.1"/>
    <property type="molecule type" value="Genomic_DNA"/>
</dbReference>
<protein>
    <recommendedName>
        <fullName evidence="2">C3H1-type domain-containing protein</fullName>
    </recommendedName>
</protein>
<evidence type="ECO:0000256" key="1">
    <source>
        <dbReference type="PROSITE-ProRule" id="PRU00723"/>
    </source>
</evidence>
<comment type="caution">
    <text evidence="3">The sequence shown here is derived from an EMBL/GenBank/DDBJ whole genome shotgun (WGS) entry which is preliminary data.</text>
</comment>
<dbReference type="Proteomes" id="UP000521943">
    <property type="component" value="Unassembled WGS sequence"/>
</dbReference>
<evidence type="ECO:0000259" key="2">
    <source>
        <dbReference type="PROSITE" id="PS50103"/>
    </source>
</evidence>
<feature type="domain" description="C3H1-type" evidence="2">
    <location>
        <begin position="216"/>
        <end position="245"/>
    </location>
</feature>
<feature type="non-terminal residue" evidence="3">
    <location>
        <position position="265"/>
    </location>
</feature>
<organism evidence="3 4">
    <name type="scientific">Ephemerocybe angulata</name>
    <dbReference type="NCBI Taxonomy" id="980116"/>
    <lineage>
        <taxon>Eukaryota</taxon>
        <taxon>Fungi</taxon>
        <taxon>Dikarya</taxon>
        <taxon>Basidiomycota</taxon>
        <taxon>Agaricomycotina</taxon>
        <taxon>Agaricomycetes</taxon>
        <taxon>Agaricomycetidae</taxon>
        <taxon>Agaricales</taxon>
        <taxon>Agaricineae</taxon>
        <taxon>Psathyrellaceae</taxon>
        <taxon>Ephemerocybe</taxon>
    </lineage>
</organism>
<sequence>KRIRIRRDQLPWTARDDDHSFNTSDDSCLKNQELLRLFKLDISWTLSDIELSPTAPFGFPESEWRHILEGRHVSLDTVLGHLHLRKTVEPNSARVGDHEIILPSPVKPSSRVEDAAQWTSAWDAASEAYEFVFEHRRRELRDYGNQIRRLFAARLPASAPRVIAYDDAVRKYVKGGTAMRLTDFHRFTHLADAYLSFDGIETQRREGKGKGGTGGGRAAGVCDRFNEKGVCERADGRCRFRHVCRKCGKGGHGESTCKGAGSKDA</sequence>
<evidence type="ECO:0000313" key="3">
    <source>
        <dbReference type="EMBL" id="KAF6757034.1"/>
    </source>
</evidence>
<keyword evidence="1" id="KW-0863">Zinc-finger</keyword>
<keyword evidence="1" id="KW-0479">Metal-binding</keyword>
<proteinExistence type="predicted"/>
<dbReference type="InterPro" id="IPR000571">
    <property type="entry name" value="Znf_CCCH"/>
</dbReference>
<keyword evidence="1" id="KW-0862">Zinc</keyword>
<keyword evidence="4" id="KW-1185">Reference proteome</keyword>
<dbReference type="GO" id="GO:0008270">
    <property type="term" value="F:zinc ion binding"/>
    <property type="evidence" value="ECO:0007669"/>
    <property type="project" value="UniProtKB-KW"/>
</dbReference>
<dbReference type="PROSITE" id="PS50103">
    <property type="entry name" value="ZF_C3H1"/>
    <property type="match status" value="1"/>
</dbReference>
<dbReference type="AlphaFoldDB" id="A0A8H6I2Z7"/>
<reference evidence="3 4" key="1">
    <citation type="submission" date="2020-07" db="EMBL/GenBank/DDBJ databases">
        <title>Comparative genomics of pyrophilous fungi reveals a link between fire events and developmental genes.</title>
        <authorList>
            <consortium name="DOE Joint Genome Institute"/>
            <person name="Steindorff A.S."/>
            <person name="Carver A."/>
            <person name="Calhoun S."/>
            <person name="Stillman K."/>
            <person name="Liu H."/>
            <person name="Lipzen A."/>
            <person name="Pangilinan J."/>
            <person name="Labutti K."/>
            <person name="Bruns T.D."/>
            <person name="Grigoriev I.V."/>
        </authorList>
    </citation>
    <scope>NUCLEOTIDE SEQUENCE [LARGE SCALE GENOMIC DNA]</scope>
    <source>
        <strain evidence="3 4">CBS 144469</strain>
    </source>
</reference>
<name>A0A8H6I2Z7_9AGAR</name>
<dbReference type="OrthoDB" id="2355984at2759"/>
<feature type="zinc finger region" description="C3H1-type" evidence="1">
    <location>
        <begin position="216"/>
        <end position="245"/>
    </location>
</feature>